<dbReference type="GeneID" id="25987463"/>
<dbReference type="KEGG" id="tasa:A1Q1_03950"/>
<name>J5SSL4_TRIAS</name>
<dbReference type="RefSeq" id="XP_014177850.1">
    <property type="nucleotide sequence ID" value="XM_014322375.1"/>
</dbReference>
<dbReference type="VEuPathDB" id="FungiDB:A1Q1_03950"/>
<reference evidence="1 2" key="1">
    <citation type="journal article" date="2012" name="Eukaryot. Cell">
        <title>Draft genome sequence of CBS 2479, the standard type strain of Trichosporon asahii.</title>
        <authorList>
            <person name="Yang R.Y."/>
            <person name="Li H.T."/>
            <person name="Zhu H."/>
            <person name="Zhou G.P."/>
            <person name="Wang M."/>
            <person name="Wang L."/>
        </authorList>
    </citation>
    <scope>NUCLEOTIDE SEQUENCE [LARGE SCALE GENOMIC DNA]</scope>
    <source>
        <strain evidence="2">ATCC 90039 / CBS 2479 / JCM 2466 / KCTC 7840 / NCYC 2677 / UAMH 7654</strain>
    </source>
</reference>
<protein>
    <submittedName>
        <fullName evidence="1">Uncharacterized protein</fullName>
    </submittedName>
</protein>
<dbReference type="EMBL" id="ALBS01000258">
    <property type="protein sequence ID" value="EJT47321.1"/>
    <property type="molecule type" value="Genomic_DNA"/>
</dbReference>
<evidence type="ECO:0000313" key="2">
    <source>
        <dbReference type="Proteomes" id="UP000002748"/>
    </source>
</evidence>
<accession>J5SSL4</accession>
<dbReference type="AlphaFoldDB" id="J5SSL4"/>
<gene>
    <name evidence="1" type="ORF">A1Q1_03950</name>
</gene>
<organism evidence="1 2">
    <name type="scientific">Trichosporon asahii var. asahii (strain ATCC 90039 / CBS 2479 / JCM 2466 / KCTC 7840 / NBRC 103889/ NCYC 2677 / UAMH 7654)</name>
    <name type="common">Yeast</name>
    <dbReference type="NCBI Taxonomy" id="1186058"/>
    <lineage>
        <taxon>Eukaryota</taxon>
        <taxon>Fungi</taxon>
        <taxon>Dikarya</taxon>
        <taxon>Basidiomycota</taxon>
        <taxon>Agaricomycotina</taxon>
        <taxon>Tremellomycetes</taxon>
        <taxon>Trichosporonales</taxon>
        <taxon>Trichosporonaceae</taxon>
        <taxon>Trichosporon</taxon>
    </lineage>
</organism>
<evidence type="ECO:0000313" key="1">
    <source>
        <dbReference type="EMBL" id="EJT47321.1"/>
    </source>
</evidence>
<proteinExistence type="predicted"/>
<sequence length="131" mass="14493">MFSVLRSTRLSTRLVARPLVQRAPRAVASLHASARVRAAADPFNDPQIIEMRAKIQNHEGTKAAIQKLGELMQAKGVDISKPPSAMQMMKLGMDPEIREAGQNMQEAGVNLTPEVFSKIREQEEGNDNDKK</sequence>
<dbReference type="Proteomes" id="UP000002748">
    <property type="component" value="Unassembled WGS sequence"/>
</dbReference>
<dbReference type="HOGENOM" id="CLU_161533_0_0_1"/>
<comment type="caution">
    <text evidence="1">The sequence shown here is derived from an EMBL/GenBank/DDBJ whole genome shotgun (WGS) entry which is preliminary data.</text>
</comment>
<dbReference type="OrthoDB" id="10008801at2759"/>